<evidence type="ECO:0000256" key="7">
    <source>
        <dbReference type="SAM" id="MobiDB-lite"/>
    </source>
</evidence>
<dbReference type="OrthoDB" id="25276at2759"/>
<dbReference type="InterPro" id="IPR000169">
    <property type="entry name" value="Pept_cys_AS"/>
</dbReference>
<dbReference type="AlphaFoldDB" id="A0A814GC22"/>
<dbReference type="PANTHER" id="PTHR10183">
    <property type="entry name" value="CALPAIN"/>
    <property type="match status" value="1"/>
</dbReference>
<evidence type="ECO:0000313" key="10">
    <source>
        <dbReference type="Proteomes" id="UP000663879"/>
    </source>
</evidence>
<dbReference type="Gene3D" id="3.90.70.10">
    <property type="entry name" value="Cysteine proteinases"/>
    <property type="match status" value="1"/>
</dbReference>
<dbReference type="SMART" id="SM00230">
    <property type="entry name" value="CysPc"/>
    <property type="match status" value="1"/>
</dbReference>
<keyword evidence="3 6" id="KW-0378">Hydrolase</keyword>
<proteinExistence type="inferred from homology"/>
<dbReference type="InterPro" id="IPR022684">
    <property type="entry name" value="Calpain_cysteine_protease"/>
</dbReference>
<evidence type="ECO:0000256" key="6">
    <source>
        <dbReference type="PROSITE-ProRule" id="PRU00239"/>
    </source>
</evidence>
<reference evidence="9" key="1">
    <citation type="submission" date="2021-02" db="EMBL/GenBank/DDBJ databases">
        <authorList>
            <person name="Nowell W R."/>
        </authorList>
    </citation>
    <scope>NUCLEOTIDE SEQUENCE</scope>
    <source>
        <strain evidence="9">Ploen Becks lab</strain>
    </source>
</reference>
<dbReference type="GO" id="GO:0006508">
    <property type="term" value="P:proteolysis"/>
    <property type="evidence" value="ECO:0007669"/>
    <property type="project" value="UniProtKB-KW"/>
</dbReference>
<feature type="compositionally biased region" description="Pro residues" evidence="7">
    <location>
        <begin position="595"/>
        <end position="605"/>
    </location>
</feature>
<dbReference type="PROSITE" id="PS50203">
    <property type="entry name" value="CALPAIN_CAT"/>
    <property type="match status" value="1"/>
</dbReference>
<dbReference type="CDD" id="cd00044">
    <property type="entry name" value="CysPc"/>
    <property type="match status" value="1"/>
</dbReference>
<dbReference type="SMART" id="SM00720">
    <property type="entry name" value="calpain_III"/>
    <property type="match status" value="1"/>
</dbReference>
<feature type="compositionally biased region" description="Polar residues" evidence="7">
    <location>
        <begin position="518"/>
        <end position="530"/>
    </location>
</feature>
<dbReference type="InterPro" id="IPR022683">
    <property type="entry name" value="Calpain_III"/>
</dbReference>
<dbReference type="InterPro" id="IPR022682">
    <property type="entry name" value="Calpain_domain_III"/>
</dbReference>
<feature type="active site" evidence="5 6">
    <location>
        <position position="252"/>
    </location>
</feature>
<dbReference type="GO" id="GO:0005737">
    <property type="term" value="C:cytoplasm"/>
    <property type="evidence" value="ECO:0007669"/>
    <property type="project" value="TreeGrafter"/>
</dbReference>
<feature type="domain" description="Calpain catalytic" evidence="8">
    <location>
        <begin position="25"/>
        <end position="354"/>
    </location>
</feature>
<feature type="region of interest" description="Disordered" evidence="7">
    <location>
        <begin position="518"/>
        <end position="627"/>
    </location>
</feature>
<dbReference type="Pfam" id="PF01067">
    <property type="entry name" value="Calpain_III"/>
    <property type="match status" value="1"/>
</dbReference>
<keyword evidence="10" id="KW-1185">Reference proteome</keyword>
<evidence type="ECO:0000256" key="3">
    <source>
        <dbReference type="ARBA" id="ARBA00022801"/>
    </source>
</evidence>
<dbReference type="PROSITE" id="PS00139">
    <property type="entry name" value="THIOL_PROTEASE_CYS"/>
    <property type="match status" value="1"/>
</dbReference>
<dbReference type="SUPFAM" id="SSF54001">
    <property type="entry name" value="Cysteine proteinases"/>
    <property type="match status" value="1"/>
</dbReference>
<dbReference type="Proteomes" id="UP000663879">
    <property type="component" value="Unassembled WGS sequence"/>
</dbReference>
<dbReference type="SUPFAM" id="SSF49758">
    <property type="entry name" value="Calpain large subunit, middle domain (domain III)"/>
    <property type="match status" value="1"/>
</dbReference>
<dbReference type="GO" id="GO:0004198">
    <property type="term" value="F:calcium-dependent cysteine-type endopeptidase activity"/>
    <property type="evidence" value="ECO:0007669"/>
    <property type="project" value="InterPro"/>
</dbReference>
<comment type="similarity">
    <text evidence="1">Belongs to the peptidase C2 family.</text>
</comment>
<organism evidence="9 10">
    <name type="scientific">Brachionus calyciflorus</name>
    <dbReference type="NCBI Taxonomy" id="104777"/>
    <lineage>
        <taxon>Eukaryota</taxon>
        <taxon>Metazoa</taxon>
        <taxon>Spiralia</taxon>
        <taxon>Gnathifera</taxon>
        <taxon>Rotifera</taxon>
        <taxon>Eurotatoria</taxon>
        <taxon>Monogononta</taxon>
        <taxon>Pseudotrocha</taxon>
        <taxon>Ploima</taxon>
        <taxon>Brachionidae</taxon>
        <taxon>Brachionus</taxon>
    </lineage>
</organism>
<evidence type="ECO:0000256" key="5">
    <source>
        <dbReference type="PIRSR" id="PIRSR622684-1"/>
    </source>
</evidence>
<evidence type="ECO:0000256" key="4">
    <source>
        <dbReference type="ARBA" id="ARBA00022807"/>
    </source>
</evidence>
<evidence type="ECO:0000256" key="1">
    <source>
        <dbReference type="ARBA" id="ARBA00007623"/>
    </source>
</evidence>
<dbReference type="Gene3D" id="2.60.120.380">
    <property type="match status" value="1"/>
</dbReference>
<comment type="caution">
    <text evidence="9">The sequence shown here is derived from an EMBL/GenBank/DDBJ whole genome shotgun (WGS) entry which is preliminary data.</text>
</comment>
<dbReference type="InterPro" id="IPR001300">
    <property type="entry name" value="Peptidase_C2_calpain_cat"/>
</dbReference>
<gene>
    <name evidence="9" type="ORF">OXX778_LOCUS15997</name>
</gene>
<keyword evidence="4 6" id="KW-0788">Thiol protease</keyword>
<dbReference type="EMBL" id="CAJNOC010003666">
    <property type="protein sequence ID" value="CAF0992683.1"/>
    <property type="molecule type" value="Genomic_DNA"/>
</dbReference>
<feature type="active site" evidence="5 6">
    <location>
        <position position="294"/>
    </location>
</feature>
<protein>
    <recommendedName>
        <fullName evidence="8">Calpain catalytic domain-containing protein</fullName>
    </recommendedName>
</protein>
<dbReference type="InterPro" id="IPR036213">
    <property type="entry name" value="Calpain_III_sf"/>
</dbReference>
<feature type="compositionally biased region" description="Pro residues" evidence="7">
    <location>
        <begin position="553"/>
        <end position="586"/>
    </location>
</feature>
<evidence type="ECO:0000313" key="9">
    <source>
        <dbReference type="EMBL" id="CAF0992683.1"/>
    </source>
</evidence>
<name>A0A814GC22_9BILA</name>
<evidence type="ECO:0000256" key="2">
    <source>
        <dbReference type="ARBA" id="ARBA00022670"/>
    </source>
</evidence>
<dbReference type="PANTHER" id="PTHR10183:SF427">
    <property type="entry name" value="CALPAIN-9-LIKE ISOFORM X1"/>
    <property type="match status" value="1"/>
</dbReference>
<sequence>MSTFKPYLEQNFEVLKSNCLKSGKLFEDDKFPANDTSLYRFQKFVTGKISWKRPHEITQNPQFIVDFIEPNDLDQGQIGNCWMVAAAACVLSVPEYLKRVIPDGQTFDKNNYAGIFHFRFWINGEWVDVVVDDRIPVNENNHPIFCHNSVDKNEIFGPLLEKAYAKLNVCYEFLIGGNSKDALLDFTGGVNETYDLTRCLPTAKKDRFIEPNTLWELMFKAAGIKSLFSCAADVRPNQRMEQRTNNGLVVGHAYSIIQLFEILNVGGQFSEFRLSTGKKPDPSVKTIRLLKIRNPWGQKESYRGRWGKSASEWKQIAPKLEQVLQPNKTDDGEFYMSFDDFYTFFTSMDTVHVDLDGLANDQGTNQTDLNWDLTQINGEWISGKNAGGCGNDPKTFWTNPQHTFDLPSKKEKCALIVSLLQTDTAQKRINSNGASQGIYEAIGFFVYSIKADSKPDSSGKYDKSVLTQVSRINTFMYQKEISKRCELPPGKYVIMPCCFEKNKNAKYLLRLYIEGNGTVSDQNKNTQVKPNDTKDFVGPIVPINPNPAVNPVKPNPTPTPNPNPNPEVNPVKPNPTPTPNPNPNPAVNPVKPNLTPTPNPNPNPSVKPDQIVDPKPSPNHIPQQPNRGEVYDKWYFNGMNQKDIENLKNQAKQTTTNACLIM</sequence>
<evidence type="ECO:0000259" key="8">
    <source>
        <dbReference type="PROSITE" id="PS50203"/>
    </source>
</evidence>
<dbReference type="InterPro" id="IPR038765">
    <property type="entry name" value="Papain-like_cys_pep_sf"/>
</dbReference>
<feature type="active site" evidence="5 6">
    <location>
        <position position="81"/>
    </location>
</feature>
<dbReference type="PRINTS" id="PR00704">
    <property type="entry name" value="CALPAIN"/>
</dbReference>
<accession>A0A814GC22</accession>
<feature type="compositionally biased region" description="Low complexity" evidence="7">
    <location>
        <begin position="539"/>
        <end position="552"/>
    </location>
</feature>
<keyword evidence="2 6" id="KW-0645">Protease</keyword>
<dbReference type="Pfam" id="PF00648">
    <property type="entry name" value="Peptidase_C2"/>
    <property type="match status" value="1"/>
</dbReference>